<evidence type="ECO:0000256" key="4">
    <source>
        <dbReference type="ARBA" id="ARBA00008749"/>
    </source>
</evidence>
<evidence type="ECO:0000256" key="3">
    <source>
        <dbReference type="ARBA" id="ARBA00004872"/>
    </source>
</evidence>
<keyword evidence="13" id="KW-0408">Iron</keyword>
<dbReference type="SUPFAM" id="SSF47240">
    <property type="entry name" value="Ferritin-like"/>
    <property type="match status" value="1"/>
</dbReference>
<dbReference type="PANTHER" id="PTHR31155:SF22">
    <property type="entry name" value="ACYL-[ACYL-CARRIER-PROTEIN] DESATURASE 4, CHLOROPLASTIC"/>
    <property type="match status" value="1"/>
</dbReference>
<comment type="subunit">
    <text evidence="5">Homodimer.</text>
</comment>
<comment type="subcellular location">
    <subcellularLocation>
        <location evidence="2">Plastid</location>
        <location evidence="2">Chloroplast</location>
    </subcellularLocation>
</comment>
<keyword evidence="7" id="KW-0150">Chloroplast</keyword>
<name>A0ABC8XX19_9POAL</name>
<comment type="pathway">
    <text evidence="3">Lipid metabolism; fatty acid metabolism.</text>
</comment>
<evidence type="ECO:0000256" key="14">
    <source>
        <dbReference type="ARBA" id="ARBA00023098"/>
    </source>
</evidence>
<dbReference type="EMBL" id="OZ075125">
    <property type="protein sequence ID" value="CAL4931632.1"/>
    <property type="molecule type" value="Genomic_DNA"/>
</dbReference>
<dbReference type="GO" id="GO:0016491">
    <property type="term" value="F:oxidoreductase activity"/>
    <property type="evidence" value="ECO:0007669"/>
    <property type="project" value="UniProtKB-KW"/>
</dbReference>
<keyword evidence="15" id="KW-0275">Fatty acid biosynthesis</keyword>
<dbReference type="FunFam" id="1.10.620.20:FF:000002">
    <property type="entry name" value="Stearoyl-[acyl-carrier-protein] 9-desaturase, chloroplastic"/>
    <property type="match status" value="1"/>
</dbReference>
<dbReference type="PANTHER" id="PTHR31155">
    <property type="entry name" value="ACYL- ACYL-CARRIER-PROTEIN DESATURASE-RELATED"/>
    <property type="match status" value="1"/>
</dbReference>
<evidence type="ECO:0000256" key="1">
    <source>
        <dbReference type="ARBA" id="ARBA00001954"/>
    </source>
</evidence>
<evidence type="ECO:0000256" key="5">
    <source>
        <dbReference type="ARBA" id="ARBA00011738"/>
    </source>
</evidence>
<dbReference type="InterPro" id="IPR012348">
    <property type="entry name" value="RNR-like"/>
</dbReference>
<dbReference type="AlphaFoldDB" id="A0ABC8XX19"/>
<comment type="similarity">
    <text evidence="4">Belongs to the fatty acid desaturase type 2 family.</text>
</comment>
<dbReference type="CDD" id="cd01050">
    <property type="entry name" value="Acyl_ACP_Desat"/>
    <property type="match status" value="1"/>
</dbReference>
<keyword evidence="10" id="KW-0276">Fatty acid metabolism</keyword>
<comment type="cofactor">
    <cofactor evidence="1">
        <name>Fe(2+)</name>
        <dbReference type="ChEBI" id="CHEBI:29033"/>
    </cofactor>
</comment>
<evidence type="ECO:0000256" key="10">
    <source>
        <dbReference type="ARBA" id="ARBA00022832"/>
    </source>
</evidence>
<keyword evidence="9" id="KW-0479">Metal-binding</keyword>
<keyword evidence="8" id="KW-0934">Plastid</keyword>
<evidence type="ECO:0000256" key="8">
    <source>
        <dbReference type="ARBA" id="ARBA00022640"/>
    </source>
</evidence>
<keyword evidence="17" id="KW-1185">Reference proteome</keyword>
<evidence type="ECO:0000256" key="11">
    <source>
        <dbReference type="ARBA" id="ARBA00022946"/>
    </source>
</evidence>
<keyword evidence="6" id="KW-0444">Lipid biosynthesis</keyword>
<evidence type="ECO:0000256" key="6">
    <source>
        <dbReference type="ARBA" id="ARBA00022516"/>
    </source>
</evidence>
<proteinExistence type="inferred from homology"/>
<dbReference type="Proteomes" id="UP001497457">
    <property type="component" value="Chromosome 15b"/>
</dbReference>
<evidence type="ECO:0000256" key="9">
    <source>
        <dbReference type="ARBA" id="ARBA00022723"/>
    </source>
</evidence>
<gene>
    <name evidence="16" type="ORF">URODEC1_LOCUS27156</name>
</gene>
<accession>A0ABC8XX19</accession>
<evidence type="ECO:0000256" key="13">
    <source>
        <dbReference type="ARBA" id="ARBA00023004"/>
    </source>
</evidence>
<dbReference type="GO" id="GO:0009507">
    <property type="term" value="C:chloroplast"/>
    <property type="evidence" value="ECO:0007669"/>
    <property type="project" value="UniProtKB-SubCell"/>
</dbReference>
<organism evidence="16 17">
    <name type="scientific">Urochloa decumbens</name>
    <dbReference type="NCBI Taxonomy" id="240449"/>
    <lineage>
        <taxon>Eukaryota</taxon>
        <taxon>Viridiplantae</taxon>
        <taxon>Streptophyta</taxon>
        <taxon>Embryophyta</taxon>
        <taxon>Tracheophyta</taxon>
        <taxon>Spermatophyta</taxon>
        <taxon>Magnoliopsida</taxon>
        <taxon>Liliopsida</taxon>
        <taxon>Poales</taxon>
        <taxon>Poaceae</taxon>
        <taxon>PACMAD clade</taxon>
        <taxon>Panicoideae</taxon>
        <taxon>Panicodae</taxon>
        <taxon>Paniceae</taxon>
        <taxon>Melinidinae</taxon>
        <taxon>Urochloa</taxon>
    </lineage>
</organism>
<keyword evidence="11" id="KW-0809">Transit peptide</keyword>
<evidence type="ECO:0000256" key="2">
    <source>
        <dbReference type="ARBA" id="ARBA00004229"/>
    </source>
</evidence>
<evidence type="ECO:0000313" key="16">
    <source>
        <dbReference type="EMBL" id="CAL4931632.1"/>
    </source>
</evidence>
<evidence type="ECO:0000256" key="12">
    <source>
        <dbReference type="ARBA" id="ARBA00023002"/>
    </source>
</evidence>
<evidence type="ECO:0000313" key="17">
    <source>
        <dbReference type="Proteomes" id="UP001497457"/>
    </source>
</evidence>
<keyword evidence="12" id="KW-0560">Oxidoreductase</keyword>
<dbReference type="InterPro" id="IPR005067">
    <property type="entry name" value="Fatty_acid_desaturase-2"/>
</dbReference>
<protein>
    <submittedName>
        <fullName evidence="16">Uncharacterized protein</fullName>
    </submittedName>
</protein>
<dbReference type="GO" id="GO:0006633">
    <property type="term" value="P:fatty acid biosynthetic process"/>
    <property type="evidence" value="ECO:0007669"/>
    <property type="project" value="UniProtKB-KW"/>
</dbReference>
<sequence>MAAQGLATAAAPVKLRPFSRSNSSLSARGGGALYYRLLSPAHPSMRALRSARPPGCSRGMAAGRLTAAAAGTATAAAPPPAGEKEMDGWPAVPREQVEAVRSLNGWVAENMLPLLTPVEFAWQPHDYLPRSAGGGSEAEAFESFTAGLAELRGGAACLPDDVLVCLVGNMITEEALPTYQSMGNRTEGVADATGSSELPWARWIRGWTAEENRHGDLLNRYLYLTGRVDMRQVEVTTHHLLRNGMEMLVPKSPYHSLIYGAFQERATFISHGHTARLAARHGDRALATICGVIAADERRHEAGYTMASARLFEADPDGMVRALAHVMRAKVTMPGLLMSDGRGDNGGGTLFERFSAVAQRAGVYTASDYGDLVEHFVRRWRVADLAVGLSGEGRRAQEYVCGLGPKIRRMEELAQRRVARGEPGLARFSWIFDRSVVVG</sequence>
<dbReference type="InterPro" id="IPR009078">
    <property type="entry name" value="Ferritin-like_SF"/>
</dbReference>
<keyword evidence="14" id="KW-0443">Lipid metabolism</keyword>
<reference evidence="16" key="1">
    <citation type="submission" date="2024-10" db="EMBL/GenBank/DDBJ databases">
        <authorList>
            <person name="Ryan C."/>
        </authorList>
    </citation>
    <scope>NUCLEOTIDE SEQUENCE [LARGE SCALE GENOMIC DNA]</scope>
</reference>
<evidence type="ECO:0000256" key="15">
    <source>
        <dbReference type="ARBA" id="ARBA00023160"/>
    </source>
</evidence>
<dbReference type="Pfam" id="PF03405">
    <property type="entry name" value="FA_desaturase_2"/>
    <property type="match status" value="1"/>
</dbReference>
<dbReference type="Gene3D" id="1.10.620.20">
    <property type="entry name" value="Ribonucleotide Reductase, subunit A"/>
    <property type="match status" value="1"/>
</dbReference>
<evidence type="ECO:0000256" key="7">
    <source>
        <dbReference type="ARBA" id="ARBA00022528"/>
    </source>
</evidence>
<dbReference type="GO" id="GO:0046872">
    <property type="term" value="F:metal ion binding"/>
    <property type="evidence" value="ECO:0007669"/>
    <property type="project" value="UniProtKB-KW"/>
</dbReference>